<reference evidence="2 3" key="1">
    <citation type="submission" date="2024-04" db="EMBL/GenBank/DDBJ databases">
        <title>genome sequences of Mucor flavus KT1a and Helicostylum pulchrum KT1b strains isolation_sourced from the surface of a dry-aged beef.</title>
        <authorList>
            <person name="Toyotome T."/>
            <person name="Hosono M."/>
            <person name="Torimaru M."/>
            <person name="Fukuda K."/>
            <person name="Mikami N."/>
        </authorList>
    </citation>
    <scope>NUCLEOTIDE SEQUENCE [LARGE SCALE GENOMIC DNA]</scope>
    <source>
        <strain evidence="2 3">KT1b</strain>
    </source>
</reference>
<evidence type="ECO:0008006" key="4">
    <source>
        <dbReference type="Google" id="ProtNLM"/>
    </source>
</evidence>
<keyword evidence="3" id="KW-1185">Reference proteome</keyword>
<feature type="compositionally biased region" description="Basic and acidic residues" evidence="1">
    <location>
        <begin position="401"/>
        <end position="421"/>
    </location>
</feature>
<evidence type="ECO:0000313" key="2">
    <source>
        <dbReference type="EMBL" id="GAA5800333.1"/>
    </source>
</evidence>
<feature type="compositionally biased region" description="Basic and acidic residues" evidence="1">
    <location>
        <begin position="16"/>
        <end position="28"/>
    </location>
</feature>
<feature type="region of interest" description="Disordered" evidence="1">
    <location>
        <begin position="74"/>
        <end position="110"/>
    </location>
</feature>
<gene>
    <name evidence="2" type="ORF">HPULCUR_005760</name>
</gene>
<protein>
    <recommendedName>
        <fullName evidence="4">MIT domain-containing protein</fullName>
    </recommendedName>
</protein>
<feature type="region of interest" description="Disordered" evidence="1">
    <location>
        <begin position="15"/>
        <end position="40"/>
    </location>
</feature>
<name>A0ABP9Y1A4_9FUNG</name>
<evidence type="ECO:0000256" key="1">
    <source>
        <dbReference type="SAM" id="MobiDB-lite"/>
    </source>
</evidence>
<dbReference type="InterPro" id="IPR036181">
    <property type="entry name" value="MIT_dom_sf"/>
</dbReference>
<dbReference type="EMBL" id="BAABUJ010000015">
    <property type="protein sequence ID" value="GAA5800333.1"/>
    <property type="molecule type" value="Genomic_DNA"/>
</dbReference>
<sequence>MSSFVSSILHSSANKFDSKYKSKSKDNNSSKNAKHQINDLSSRLAMHASTPILSNSNMNGPGYYYHPQKSYSSEYVPAPPPYDPQQQLIQQHLQQQQQLHSPTPTPSTSWTSEMSALAEKIKDDVTSTFKGSKSAPTPQQLNIDRHSISQGMKLVSIAADEYEEGNESDALGIYLTGVDKILMALPNKTDVNTKMAIREKLQSVEERVGLINIATTQKKIQQQQQLNDKDYNKNSFQVNSFILSRIASTISTISSKAYQSATTPPTAELDNQEDTVSNYSTPTMPTLYIDGDGDALTKFKRLGQYMIDVSVTCAVLVKQSPLPDLISFLFGYLIQLAIWVDSQYHIVQKAQNAGVECIKLGLAADERYRLHEFITEGLYMLIAAGLKAIVAFKEAPRYDERSTRPIDTRTEPKKSTRRDYIPEQNSPNTPPPCSPTTPQKTRTSWVWSGW</sequence>
<feature type="compositionally biased region" description="Polar residues" evidence="1">
    <location>
        <begin position="439"/>
        <end position="450"/>
    </location>
</feature>
<dbReference type="Proteomes" id="UP001476247">
    <property type="component" value="Unassembled WGS sequence"/>
</dbReference>
<proteinExistence type="predicted"/>
<comment type="caution">
    <text evidence="2">The sequence shown here is derived from an EMBL/GenBank/DDBJ whole genome shotgun (WGS) entry which is preliminary data.</text>
</comment>
<evidence type="ECO:0000313" key="3">
    <source>
        <dbReference type="Proteomes" id="UP001476247"/>
    </source>
</evidence>
<feature type="region of interest" description="Disordered" evidence="1">
    <location>
        <begin position="401"/>
        <end position="450"/>
    </location>
</feature>
<dbReference type="SUPFAM" id="SSF116846">
    <property type="entry name" value="MIT domain"/>
    <property type="match status" value="1"/>
</dbReference>
<dbReference type="Gene3D" id="1.20.58.80">
    <property type="entry name" value="Phosphotransferase system, lactose/cellobiose-type IIA subunit"/>
    <property type="match status" value="1"/>
</dbReference>
<organism evidence="2 3">
    <name type="scientific">Helicostylum pulchrum</name>
    <dbReference type="NCBI Taxonomy" id="562976"/>
    <lineage>
        <taxon>Eukaryota</taxon>
        <taxon>Fungi</taxon>
        <taxon>Fungi incertae sedis</taxon>
        <taxon>Mucoromycota</taxon>
        <taxon>Mucoromycotina</taxon>
        <taxon>Mucoromycetes</taxon>
        <taxon>Mucorales</taxon>
        <taxon>Mucorineae</taxon>
        <taxon>Mucoraceae</taxon>
        <taxon>Helicostylum</taxon>
    </lineage>
</organism>
<feature type="compositionally biased region" description="Low complexity" evidence="1">
    <location>
        <begin position="85"/>
        <end position="109"/>
    </location>
</feature>
<accession>A0ABP9Y1A4</accession>